<reference evidence="1" key="1">
    <citation type="journal article" date="2014" name="Front. Microbiol.">
        <title>High frequency of phylogenetically diverse reductive dehalogenase-homologous genes in deep subseafloor sedimentary metagenomes.</title>
        <authorList>
            <person name="Kawai M."/>
            <person name="Futagami T."/>
            <person name="Toyoda A."/>
            <person name="Takaki Y."/>
            <person name="Nishi S."/>
            <person name="Hori S."/>
            <person name="Arai W."/>
            <person name="Tsubouchi T."/>
            <person name="Morono Y."/>
            <person name="Uchiyama I."/>
            <person name="Ito T."/>
            <person name="Fujiyama A."/>
            <person name="Inagaki F."/>
            <person name="Takami H."/>
        </authorList>
    </citation>
    <scope>NUCLEOTIDE SEQUENCE</scope>
    <source>
        <strain evidence="1">Expedition CK06-06</strain>
    </source>
</reference>
<dbReference type="EMBL" id="BARU01036486">
    <property type="protein sequence ID" value="GAH89758.1"/>
    <property type="molecule type" value="Genomic_DNA"/>
</dbReference>
<proteinExistence type="predicted"/>
<protein>
    <submittedName>
        <fullName evidence="1">Uncharacterized protein</fullName>
    </submittedName>
</protein>
<dbReference type="SUPFAM" id="SSF159941">
    <property type="entry name" value="MM3350-like"/>
    <property type="match status" value="1"/>
</dbReference>
<organism evidence="1">
    <name type="scientific">marine sediment metagenome</name>
    <dbReference type="NCBI Taxonomy" id="412755"/>
    <lineage>
        <taxon>unclassified sequences</taxon>
        <taxon>metagenomes</taxon>
        <taxon>ecological metagenomes</taxon>
    </lineage>
</organism>
<accession>X1L6G1</accession>
<evidence type="ECO:0000313" key="1">
    <source>
        <dbReference type="EMBL" id="GAH89758.1"/>
    </source>
</evidence>
<sequence length="61" mass="7086">MCLRFLWEESGSRIAVYGSTHLDSLATAILDAYGFDYDHLCIFSYKNRFGRVIEVSHSYME</sequence>
<dbReference type="InterPro" id="IPR024047">
    <property type="entry name" value="MM3350-like_sf"/>
</dbReference>
<dbReference type="AlphaFoldDB" id="X1L6G1"/>
<name>X1L6G1_9ZZZZ</name>
<comment type="caution">
    <text evidence="1">The sequence shown here is derived from an EMBL/GenBank/DDBJ whole genome shotgun (WGS) entry which is preliminary data.</text>
</comment>
<gene>
    <name evidence="1" type="ORF">S03H2_56969</name>
</gene>